<dbReference type="PROSITE" id="PS50234">
    <property type="entry name" value="VWFA"/>
    <property type="match status" value="1"/>
</dbReference>
<gene>
    <name evidence="2" type="ORF">LEP1GSC024_3429</name>
</gene>
<name>M6Y6T3_9LEPT</name>
<dbReference type="AlphaFoldDB" id="M6Y6T3"/>
<sequence length="396" mass="44996">MIEKFSNIQFFQNLGSISFMTKIHLKFSFFSLDKISSHNFKFLSLIKKILHLTFLERFQDIIRFLIFIILTGTNISPENQIPSQLFIIDASGSMNEYLGIYQKIHLAKKHVSHYIYTLPQETEIGFLAYGNRLPGCSSSRLYQPLEVGNHDTFKNRLFSLTPSGATPLAESIRIAGTLISQRKKETEIILVTDGVESCYGDPKKELQTLKQKGIPFRFHVLGLGLKHHEELQMKILTEEGNGKYFGIEDDSSFYTALDSLKNPSATTTSQKSNESSIKPNNDLMVWFEKIYKNQESDSRVEYTIDFGFKTKNNPNNCVIFNLKQKTNSSHQSLGPKRISSPEALILNKSACFDVSESKGTIKIEIPKQNSIIGVLELWDMTGIPSPIEISKEEDIR</sequence>
<protein>
    <submittedName>
        <fullName evidence="2">von Willebrand factor type A domain protein</fullName>
    </submittedName>
</protein>
<dbReference type="Gene3D" id="3.40.50.410">
    <property type="entry name" value="von Willebrand factor, type A domain"/>
    <property type="match status" value="1"/>
</dbReference>
<dbReference type="InterPro" id="IPR036465">
    <property type="entry name" value="vWFA_dom_sf"/>
</dbReference>
<dbReference type="SMART" id="SM00327">
    <property type="entry name" value="VWA"/>
    <property type="match status" value="1"/>
</dbReference>
<comment type="caution">
    <text evidence="2">The sequence shown here is derived from an EMBL/GenBank/DDBJ whole genome shotgun (WGS) entry which is preliminary data.</text>
</comment>
<proteinExistence type="predicted"/>
<dbReference type="EMBL" id="AKXB02000150">
    <property type="protein sequence ID" value="EMO87546.1"/>
    <property type="molecule type" value="Genomic_DNA"/>
</dbReference>
<accession>M6Y6T3</accession>
<organism evidence="2 3">
    <name type="scientific">Leptospira noguchii str. 2001034031</name>
    <dbReference type="NCBI Taxonomy" id="1193053"/>
    <lineage>
        <taxon>Bacteria</taxon>
        <taxon>Pseudomonadati</taxon>
        <taxon>Spirochaetota</taxon>
        <taxon>Spirochaetia</taxon>
        <taxon>Leptospirales</taxon>
        <taxon>Leptospiraceae</taxon>
        <taxon>Leptospira</taxon>
    </lineage>
</organism>
<feature type="domain" description="VWFA" evidence="1">
    <location>
        <begin position="83"/>
        <end position="260"/>
    </location>
</feature>
<evidence type="ECO:0000313" key="3">
    <source>
        <dbReference type="Proteomes" id="UP000012138"/>
    </source>
</evidence>
<dbReference type="InterPro" id="IPR002035">
    <property type="entry name" value="VWF_A"/>
</dbReference>
<evidence type="ECO:0000259" key="1">
    <source>
        <dbReference type="PROSITE" id="PS50234"/>
    </source>
</evidence>
<dbReference type="Proteomes" id="UP000012138">
    <property type="component" value="Unassembled WGS sequence"/>
</dbReference>
<reference evidence="2 3" key="1">
    <citation type="submission" date="2013-01" db="EMBL/GenBank/DDBJ databases">
        <authorList>
            <person name="Harkins D.M."/>
            <person name="Durkin A.S."/>
            <person name="Brinkac L.M."/>
            <person name="Haft D.H."/>
            <person name="Selengut J.D."/>
            <person name="Sanka R."/>
            <person name="DePew J."/>
            <person name="Purushe J."/>
            <person name="Whelen A.C."/>
            <person name="Vinetz J.M."/>
            <person name="Sutton G.G."/>
            <person name="Nierman W.C."/>
            <person name="Fouts D.E."/>
        </authorList>
    </citation>
    <scope>NUCLEOTIDE SEQUENCE [LARGE SCALE GENOMIC DNA]</scope>
    <source>
        <strain evidence="2 3">2001034031</strain>
    </source>
</reference>
<dbReference type="Pfam" id="PF13519">
    <property type="entry name" value="VWA_2"/>
    <property type="match status" value="1"/>
</dbReference>
<dbReference type="SUPFAM" id="SSF53300">
    <property type="entry name" value="vWA-like"/>
    <property type="match status" value="1"/>
</dbReference>
<evidence type="ECO:0000313" key="2">
    <source>
        <dbReference type="EMBL" id="EMO87546.1"/>
    </source>
</evidence>